<dbReference type="Pfam" id="PF01053">
    <property type="entry name" value="Cys_Met_Meta_PP"/>
    <property type="match status" value="1"/>
</dbReference>
<dbReference type="CDD" id="cd00614">
    <property type="entry name" value="CGS_like"/>
    <property type="match status" value="1"/>
</dbReference>
<evidence type="ECO:0000256" key="1">
    <source>
        <dbReference type="ARBA" id="ARBA00001933"/>
    </source>
</evidence>
<sequence length="414" mass="42561">MSNHRGEHPDWTTTGFSTRAIHAGQDPDATTGAVVPPIHQVSTYKQDGVGGLRGGYEYSRSANPTRTALEEALAASESGGLGPTADGSPAARGFAFASGLAAEDTLLRAVVRPGDHVIVPDDAYGGTYRLIARVFGPWGVEHTPVDLTDVEAVRAAVRPETRVVWVETPTNPLLGVSDIAALAGVAHDAGALLVVDNTFATPYLQQPLALGADVVVHSTTKYIGGHSDVVGGALVVATGARLPGGLVSPAGGTDVAGAVGFHQNASGAVAGPFDAWLTLRGLKTLAVRMDRHQANAAAVADFLAAHPAVTEVIYPGLASHPGHELAARQMRGFGGMVSFRAGSEAKALDVCARTQVFTLAESLGGVESLIEHPGRMTHGSVAGTALEVPDDLVRLSVGIEDVEDLIADLTQALA</sequence>
<feature type="modified residue" description="N6-(pyridoxal phosphate)lysine" evidence="8">
    <location>
        <position position="221"/>
    </location>
</feature>
<dbReference type="PANTHER" id="PTHR11808">
    <property type="entry name" value="TRANS-SULFURATION ENZYME FAMILY MEMBER"/>
    <property type="match status" value="1"/>
</dbReference>
<dbReference type="FunFam" id="3.90.1150.10:FF:000008">
    <property type="entry name" value="Cystathionine gamma-synthase"/>
    <property type="match status" value="1"/>
</dbReference>
<dbReference type="InterPro" id="IPR015422">
    <property type="entry name" value="PyrdxlP-dep_Trfase_small"/>
</dbReference>
<dbReference type="Proteomes" id="UP000451354">
    <property type="component" value="Chromosome"/>
</dbReference>
<evidence type="ECO:0000256" key="8">
    <source>
        <dbReference type="PIRSR" id="PIRSR001434-2"/>
    </source>
</evidence>
<comment type="catalytic activity">
    <reaction evidence="4">
        <text>O-succinyl-L-homoserine + L-cysteine = L,L-cystathionine + succinate + H(+)</text>
        <dbReference type="Rhea" id="RHEA:20397"/>
        <dbReference type="ChEBI" id="CHEBI:15378"/>
        <dbReference type="ChEBI" id="CHEBI:30031"/>
        <dbReference type="ChEBI" id="CHEBI:35235"/>
        <dbReference type="ChEBI" id="CHEBI:57661"/>
        <dbReference type="ChEBI" id="CHEBI:58161"/>
        <dbReference type="EC" id="2.5.1.48"/>
    </reaction>
</comment>
<dbReference type="EC" id="2.5.1.48" evidence="5"/>
<dbReference type="FunFam" id="3.40.640.10:FF:000009">
    <property type="entry name" value="Cystathionine gamma-synthase homolog"/>
    <property type="match status" value="1"/>
</dbReference>
<dbReference type="GO" id="GO:0030170">
    <property type="term" value="F:pyridoxal phosphate binding"/>
    <property type="evidence" value="ECO:0007669"/>
    <property type="project" value="InterPro"/>
</dbReference>
<reference evidence="11" key="1">
    <citation type="journal article" date="2022" name="Int. J. Syst. Evol. Microbiol.">
        <title>Cellulosimicrobium protaetiae sp. nov., isolated from the gut of the larva of Protaetia brevitarsis seulensis.</title>
        <authorList>
            <person name="Le Han H."/>
            <person name="Nguyen T.T.H."/>
            <person name="Li Z."/>
            <person name="Shin N.R."/>
            <person name="Kim S.G."/>
        </authorList>
    </citation>
    <scope>NUCLEOTIDE SEQUENCE [LARGE SCALE GENOMIC DNA]</scope>
    <source>
        <strain evidence="11">BI34</strain>
    </source>
</reference>
<keyword evidence="3 8" id="KW-0663">Pyridoxal phosphate</keyword>
<evidence type="ECO:0000256" key="5">
    <source>
        <dbReference type="ARBA" id="ARBA00066530"/>
    </source>
</evidence>
<evidence type="ECO:0000256" key="3">
    <source>
        <dbReference type="ARBA" id="ARBA00022898"/>
    </source>
</evidence>
<evidence type="ECO:0000256" key="4">
    <source>
        <dbReference type="ARBA" id="ARBA00051441"/>
    </source>
</evidence>
<dbReference type="InterPro" id="IPR015424">
    <property type="entry name" value="PyrdxlP-dep_Trfase"/>
</dbReference>
<dbReference type="PROSITE" id="PS00868">
    <property type="entry name" value="CYS_MET_METAB_PP"/>
    <property type="match status" value="1"/>
</dbReference>
<accession>A0A6M5UCU4</accession>
<comment type="cofactor">
    <cofactor evidence="1 9">
        <name>pyridoxal 5'-phosphate</name>
        <dbReference type="ChEBI" id="CHEBI:597326"/>
    </cofactor>
</comment>
<proteinExistence type="inferred from homology"/>
<gene>
    <name evidence="10" type="ORF">FIC82_007330</name>
</gene>
<dbReference type="AlphaFoldDB" id="A0A6M5UCU4"/>
<protein>
    <recommendedName>
        <fullName evidence="6">Cystathionine gamma-synthase</fullName>
        <ecNumber evidence="5">2.5.1.48</ecNumber>
    </recommendedName>
    <alternativeName>
        <fullName evidence="7">O-succinylhomoserine (thiol)-lyase</fullName>
    </alternativeName>
</protein>
<comment type="similarity">
    <text evidence="2 9">Belongs to the trans-sulfuration enzymes family.</text>
</comment>
<dbReference type="KEGG" id="cprt:FIC82_007330"/>
<evidence type="ECO:0000256" key="2">
    <source>
        <dbReference type="ARBA" id="ARBA00009077"/>
    </source>
</evidence>
<evidence type="ECO:0000313" key="11">
    <source>
        <dbReference type="Proteomes" id="UP000451354"/>
    </source>
</evidence>
<dbReference type="GO" id="GO:0019346">
    <property type="term" value="P:transsulfuration"/>
    <property type="evidence" value="ECO:0007669"/>
    <property type="project" value="InterPro"/>
</dbReference>
<dbReference type="Gene3D" id="3.40.640.10">
    <property type="entry name" value="Type I PLP-dependent aspartate aminotransferase-like (Major domain)"/>
    <property type="match status" value="1"/>
</dbReference>
<dbReference type="GO" id="GO:0019343">
    <property type="term" value="P:cysteine biosynthetic process via cystathionine"/>
    <property type="evidence" value="ECO:0007669"/>
    <property type="project" value="TreeGrafter"/>
</dbReference>
<evidence type="ECO:0000256" key="7">
    <source>
        <dbReference type="ARBA" id="ARBA00083849"/>
    </source>
</evidence>
<name>A0A6M5UCU4_9MICO</name>
<dbReference type="InterPro" id="IPR054542">
    <property type="entry name" value="Cys_met_metab_PP"/>
</dbReference>
<dbReference type="PIRSF" id="PIRSF001434">
    <property type="entry name" value="CGS"/>
    <property type="match status" value="1"/>
</dbReference>
<dbReference type="NCBIfam" id="NF005871">
    <property type="entry name" value="PRK07811.1"/>
    <property type="match status" value="1"/>
</dbReference>
<dbReference type="Gene3D" id="3.90.1150.10">
    <property type="entry name" value="Aspartate Aminotransferase, domain 1"/>
    <property type="match status" value="1"/>
</dbReference>
<organism evidence="10 11">
    <name type="scientific">Cellulosimicrobium protaetiae</name>
    <dbReference type="NCBI Taxonomy" id="2587808"/>
    <lineage>
        <taxon>Bacteria</taxon>
        <taxon>Bacillati</taxon>
        <taxon>Actinomycetota</taxon>
        <taxon>Actinomycetes</taxon>
        <taxon>Micrococcales</taxon>
        <taxon>Promicromonosporaceae</taxon>
        <taxon>Cellulosimicrobium</taxon>
    </lineage>
</organism>
<keyword evidence="11" id="KW-1185">Reference proteome</keyword>
<evidence type="ECO:0000313" key="10">
    <source>
        <dbReference type="EMBL" id="QJW36040.1"/>
    </source>
</evidence>
<keyword evidence="10" id="KW-0808">Transferase</keyword>
<dbReference type="SUPFAM" id="SSF53383">
    <property type="entry name" value="PLP-dependent transferases"/>
    <property type="match status" value="1"/>
</dbReference>
<evidence type="ECO:0000256" key="6">
    <source>
        <dbReference type="ARBA" id="ARBA00068008"/>
    </source>
</evidence>
<evidence type="ECO:0000256" key="9">
    <source>
        <dbReference type="RuleBase" id="RU362118"/>
    </source>
</evidence>
<dbReference type="GO" id="GO:0005737">
    <property type="term" value="C:cytoplasm"/>
    <property type="evidence" value="ECO:0007669"/>
    <property type="project" value="TreeGrafter"/>
</dbReference>
<dbReference type="GO" id="GO:0003962">
    <property type="term" value="F:cystathionine gamma-synthase activity"/>
    <property type="evidence" value="ECO:0007669"/>
    <property type="project" value="UniProtKB-EC"/>
</dbReference>
<dbReference type="PANTHER" id="PTHR11808:SF15">
    <property type="entry name" value="CYSTATHIONINE GAMMA-LYASE"/>
    <property type="match status" value="1"/>
</dbReference>
<dbReference type="InterPro" id="IPR015421">
    <property type="entry name" value="PyrdxlP-dep_Trfase_major"/>
</dbReference>
<dbReference type="RefSeq" id="WP_168731592.1">
    <property type="nucleotide sequence ID" value="NZ_CP052757.1"/>
</dbReference>
<dbReference type="EMBL" id="CP052757">
    <property type="protein sequence ID" value="QJW36040.1"/>
    <property type="molecule type" value="Genomic_DNA"/>
</dbReference>
<dbReference type="InterPro" id="IPR000277">
    <property type="entry name" value="Cys/Met-Metab_PyrdxlP-dep_enz"/>
</dbReference>
<dbReference type="GO" id="GO:0004123">
    <property type="term" value="F:cystathionine gamma-lyase activity"/>
    <property type="evidence" value="ECO:0007669"/>
    <property type="project" value="TreeGrafter"/>
</dbReference>